<sequence>MSPARRRRVLGPAWVDLTVEILRGTPRLDGALCVGNVDLFEGEDGRHGERTAVAVAMCHRCEALPDCRRWLSSLPKAHRPPGVCGGQWMERQGEVLDR</sequence>
<evidence type="ECO:0000313" key="3">
    <source>
        <dbReference type="Proteomes" id="UP000320095"/>
    </source>
</evidence>
<dbReference type="InterPro" id="IPR034768">
    <property type="entry name" value="4FE4S_WBL"/>
</dbReference>
<dbReference type="PROSITE" id="PS51674">
    <property type="entry name" value="4FE4S_WBL"/>
    <property type="match status" value="1"/>
</dbReference>
<dbReference type="EMBL" id="RCZG01000011">
    <property type="protein sequence ID" value="TPG31661.1"/>
    <property type="molecule type" value="Genomic_DNA"/>
</dbReference>
<evidence type="ECO:0000259" key="1">
    <source>
        <dbReference type="PROSITE" id="PS51674"/>
    </source>
</evidence>
<reference evidence="2 3" key="1">
    <citation type="journal article" date="2019" name="Environ. Microbiol.">
        <title>Species interactions and distinct microbial communities in high Arctic permafrost affected cryosols are associated with the CH4 and CO2 gas fluxes.</title>
        <authorList>
            <person name="Altshuler I."/>
            <person name="Hamel J."/>
            <person name="Turney S."/>
            <person name="Magnuson E."/>
            <person name="Levesque R."/>
            <person name="Greer C."/>
            <person name="Whyte L.G."/>
        </authorList>
    </citation>
    <scope>NUCLEOTIDE SEQUENCE [LARGE SCALE GENOMIC DNA]</scope>
    <source>
        <strain evidence="2 3">S5.20</strain>
    </source>
</reference>
<evidence type="ECO:0000313" key="2">
    <source>
        <dbReference type="EMBL" id="TPG31661.1"/>
    </source>
</evidence>
<organism evidence="2 3">
    <name type="scientific">Mycolicibacterium hodleri</name>
    <dbReference type="NCBI Taxonomy" id="49897"/>
    <lineage>
        <taxon>Bacteria</taxon>
        <taxon>Bacillati</taxon>
        <taxon>Actinomycetota</taxon>
        <taxon>Actinomycetes</taxon>
        <taxon>Mycobacteriales</taxon>
        <taxon>Mycobacteriaceae</taxon>
        <taxon>Mycolicibacterium</taxon>
    </lineage>
</organism>
<dbReference type="Proteomes" id="UP000320095">
    <property type="component" value="Unassembled WGS sequence"/>
</dbReference>
<dbReference type="RefSeq" id="WP_140695763.1">
    <property type="nucleotide sequence ID" value="NZ_RCZG01000011.1"/>
</dbReference>
<accession>A0A502E5B7</accession>
<dbReference type="OrthoDB" id="4428041at2"/>
<keyword evidence="3" id="KW-1185">Reference proteome</keyword>
<name>A0A502E5B7_9MYCO</name>
<protein>
    <recommendedName>
        <fullName evidence="1">4Fe-4S Wbl-type domain-containing protein</fullName>
    </recommendedName>
</protein>
<gene>
    <name evidence="2" type="ORF">EAH80_22160</name>
</gene>
<comment type="caution">
    <text evidence="2">The sequence shown here is derived from an EMBL/GenBank/DDBJ whole genome shotgun (WGS) entry which is preliminary data.</text>
</comment>
<proteinExistence type="predicted"/>
<feature type="domain" description="4Fe-4S Wbl-type" evidence="1">
    <location>
        <begin position="32"/>
        <end position="94"/>
    </location>
</feature>
<dbReference type="AlphaFoldDB" id="A0A502E5B7"/>